<evidence type="ECO:0000313" key="3">
    <source>
        <dbReference type="Proteomes" id="UP001321498"/>
    </source>
</evidence>
<dbReference type="Proteomes" id="UP001321498">
    <property type="component" value="Chromosome"/>
</dbReference>
<accession>A0ABN6XNH8</accession>
<organism evidence="2 3">
    <name type="scientific">Naasia aerilata</name>
    <dbReference type="NCBI Taxonomy" id="1162966"/>
    <lineage>
        <taxon>Bacteria</taxon>
        <taxon>Bacillati</taxon>
        <taxon>Actinomycetota</taxon>
        <taxon>Actinomycetes</taxon>
        <taxon>Micrococcales</taxon>
        <taxon>Microbacteriaceae</taxon>
        <taxon>Naasia</taxon>
    </lineage>
</organism>
<evidence type="ECO:0000256" key="1">
    <source>
        <dbReference type="SAM" id="MobiDB-lite"/>
    </source>
</evidence>
<evidence type="ECO:0000313" key="2">
    <source>
        <dbReference type="EMBL" id="BDZ46513.1"/>
    </source>
</evidence>
<protein>
    <submittedName>
        <fullName evidence="2">Uncharacterized protein</fullName>
    </submittedName>
</protein>
<feature type="region of interest" description="Disordered" evidence="1">
    <location>
        <begin position="1"/>
        <end position="25"/>
    </location>
</feature>
<reference evidence="3" key="1">
    <citation type="journal article" date="2019" name="Int. J. Syst. Evol. Microbiol.">
        <title>The Global Catalogue of Microorganisms (GCM) 10K type strain sequencing project: providing services to taxonomists for standard genome sequencing and annotation.</title>
        <authorList>
            <consortium name="The Broad Institute Genomics Platform"/>
            <consortium name="The Broad Institute Genome Sequencing Center for Infectious Disease"/>
            <person name="Wu L."/>
            <person name="Ma J."/>
        </authorList>
    </citation>
    <scope>NUCLEOTIDE SEQUENCE [LARGE SCALE GENOMIC DNA]</scope>
    <source>
        <strain evidence="3">NBRC 108725</strain>
    </source>
</reference>
<keyword evidence="3" id="KW-1185">Reference proteome</keyword>
<dbReference type="EMBL" id="AP027731">
    <property type="protein sequence ID" value="BDZ46513.1"/>
    <property type="molecule type" value="Genomic_DNA"/>
</dbReference>
<name>A0ABN6XNH8_9MICO</name>
<proteinExistence type="predicted"/>
<sequence length="107" mass="11019">MAAEDCAVDDDARAHTGSDGEDQEVVVLPADAVEALGDGEGVDVVLDEDREAQLAAERGPERRLAPAELARIDEPVAAAVDAARNADADAQQGGLLAAANEAVEERD</sequence>
<gene>
    <name evidence="2" type="ORF">GCM10025866_24220</name>
</gene>